<comment type="caution">
    <text evidence="1">The sequence shown here is derived from an EMBL/GenBank/DDBJ whole genome shotgun (WGS) entry which is preliminary data.</text>
</comment>
<reference evidence="1 2" key="1">
    <citation type="submission" date="2023-03" db="EMBL/GenBank/DDBJ databases">
        <title>High recombination rates correlate with genetic variation in Cardiocondyla obscurior ants.</title>
        <authorList>
            <person name="Errbii M."/>
        </authorList>
    </citation>
    <scope>NUCLEOTIDE SEQUENCE [LARGE SCALE GENOMIC DNA]</scope>
    <source>
        <strain evidence="1">Alpha-2009</strain>
        <tissue evidence="1">Whole body</tissue>
    </source>
</reference>
<evidence type="ECO:0000313" key="1">
    <source>
        <dbReference type="EMBL" id="KAL0098907.1"/>
    </source>
</evidence>
<protein>
    <submittedName>
        <fullName evidence="1">Uncharacterized protein</fullName>
    </submittedName>
</protein>
<accession>A0AAW2EB64</accession>
<proteinExistence type="predicted"/>
<dbReference type="Proteomes" id="UP001430953">
    <property type="component" value="Unassembled WGS sequence"/>
</dbReference>
<gene>
    <name evidence="1" type="ORF">PUN28_020815</name>
</gene>
<organism evidence="1 2">
    <name type="scientific">Cardiocondyla obscurior</name>
    <dbReference type="NCBI Taxonomy" id="286306"/>
    <lineage>
        <taxon>Eukaryota</taxon>
        <taxon>Metazoa</taxon>
        <taxon>Ecdysozoa</taxon>
        <taxon>Arthropoda</taxon>
        <taxon>Hexapoda</taxon>
        <taxon>Insecta</taxon>
        <taxon>Pterygota</taxon>
        <taxon>Neoptera</taxon>
        <taxon>Endopterygota</taxon>
        <taxon>Hymenoptera</taxon>
        <taxon>Apocrita</taxon>
        <taxon>Aculeata</taxon>
        <taxon>Formicoidea</taxon>
        <taxon>Formicidae</taxon>
        <taxon>Myrmicinae</taxon>
        <taxon>Cardiocondyla</taxon>
    </lineage>
</organism>
<dbReference type="EMBL" id="JADYXP020000031">
    <property type="protein sequence ID" value="KAL0098907.1"/>
    <property type="molecule type" value="Genomic_DNA"/>
</dbReference>
<dbReference type="AlphaFoldDB" id="A0AAW2EB64"/>
<sequence>MILEKFIRKNFNAEAWLKLFVIECRRLEIRKYKFPEILRLFLKGSALK</sequence>
<evidence type="ECO:0000313" key="2">
    <source>
        <dbReference type="Proteomes" id="UP001430953"/>
    </source>
</evidence>
<keyword evidence="2" id="KW-1185">Reference proteome</keyword>
<name>A0AAW2EB64_9HYME</name>